<dbReference type="AlphaFoldDB" id="A0A1T5BVM6"/>
<keyword evidence="2" id="KW-0472">Membrane</keyword>
<keyword evidence="4" id="KW-1185">Reference proteome</keyword>
<sequence>MGRRVTGAVELVVAAASGGGGTLIFQGVAAWWKSRTEMRRDDREADARLEARRDKLTFDLLDAAGEWGAALRSELAELRPIIARVAHLDEALDHIHALLHAEGEAERRAAERRAKAFLRRMRPEIGDLRNSAQAATSAQRVARDIEEAGQ</sequence>
<feature type="compositionally biased region" description="Polar residues" evidence="1">
    <location>
        <begin position="130"/>
        <end position="139"/>
    </location>
</feature>
<feature type="transmembrane region" description="Helical" evidence="2">
    <location>
        <begin position="12"/>
        <end position="32"/>
    </location>
</feature>
<dbReference type="EMBL" id="FUYM01000003">
    <property type="protein sequence ID" value="SKB51412.1"/>
    <property type="molecule type" value="Genomic_DNA"/>
</dbReference>
<keyword evidence="2" id="KW-0812">Transmembrane</keyword>
<name>A0A1T5BVM6_9SPHN</name>
<accession>A0A1T5BVM6</accession>
<reference evidence="4" key="1">
    <citation type="submission" date="2017-02" db="EMBL/GenBank/DDBJ databases">
        <authorList>
            <person name="Varghese N."/>
            <person name="Submissions S."/>
        </authorList>
    </citation>
    <scope>NUCLEOTIDE SEQUENCE [LARGE SCALE GENOMIC DNA]</scope>
    <source>
        <strain evidence="4">UM2</strain>
    </source>
</reference>
<evidence type="ECO:0000256" key="2">
    <source>
        <dbReference type="SAM" id="Phobius"/>
    </source>
</evidence>
<evidence type="ECO:0000313" key="3">
    <source>
        <dbReference type="EMBL" id="SKB51412.1"/>
    </source>
</evidence>
<proteinExistence type="predicted"/>
<evidence type="ECO:0000256" key="1">
    <source>
        <dbReference type="SAM" id="MobiDB-lite"/>
    </source>
</evidence>
<feature type="region of interest" description="Disordered" evidence="1">
    <location>
        <begin position="128"/>
        <end position="150"/>
    </location>
</feature>
<dbReference type="Proteomes" id="UP000189818">
    <property type="component" value="Unassembled WGS sequence"/>
</dbReference>
<keyword evidence="2" id="KW-1133">Transmembrane helix</keyword>
<gene>
    <name evidence="3" type="ORF">SAMN06295920_103329</name>
</gene>
<feature type="compositionally biased region" description="Basic and acidic residues" evidence="1">
    <location>
        <begin position="141"/>
        <end position="150"/>
    </location>
</feature>
<dbReference type="STRING" id="439228.SAMN06295920_103329"/>
<protein>
    <submittedName>
        <fullName evidence="3">Uncharacterized protein</fullName>
    </submittedName>
</protein>
<organism evidence="3 4">
    <name type="scientific">Rhizorhabdus histidinilytica</name>
    <dbReference type="NCBI Taxonomy" id="439228"/>
    <lineage>
        <taxon>Bacteria</taxon>
        <taxon>Pseudomonadati</taxon>
        <taxon>Pseudomonadota</taxon>
        <taxon>Alphaproteobacteria</taxon>
        <taxon>Sphingomonadales</taxon>
        <taxon>Sphingomonadaceae</taxon>
        <taxon>Rhizorhabdus</taxon>
    </lineage>
</organism>
<evidence type="ECO:0000313" key="4">
    <source>
        <dbReference type="Proteomes" id="UP000189818"/>
    </source>
</evidence>